<evidence type="ECO:0000313" key="3">
    <source>
        <dbReference type="EMBL" id="ORX41597.1"/>
    </source>
</evidence>
<reference evidence="2 4" key="1">
    <citation type="submission" date="2016-08" db="EMBL/GenBank/DDBJ databases">
        <title>Genomes of anaerobic fungi encode conserved fungal cellulosomes for biomass hydrolysis.</title>
        <authorList>
            <consortium name="DOE Joint Genome Institute"/>
            <person name="Haitjema C.H."/>
            <person name="Gilmore S.P."/>
            <person name="Henske J.K."/>
            <person name="Solomon K.V."/>
            <person name="De Groot R."/>
            <person name="Kuo A."/>
            <person name="Mondo S.J."/>
            <person name="Salamov A.A."/>
            <person name="Labutti K."/>
            <person name="Zhao Z."/>
            <person name="Chiniquy J."/>
            <person name="Barry K."/>
            <person name="Brewer H.M."/>
            <person name="Purvine S.O."/>
            <person name="Wright A.T."/>
            <person name="Boxma B."/>
            <person name="Van Alen T."/>
            <person name="Hackstein J.H."/>
            <person name="Baker S.E."/>
            <person name="Grigoriev I.V."/>
            <person name="O'Malley M.A."/>
        </authorList>
    </citation>
    <scope>NUCLEOTIDE SEQUENCE [LARGE SCALE GENOMIC DNA]</scope>
    <source>
        <strain evidence="4">finn</strain>
        <strain evidence="2">Finn</strain>
    </source>
</reference>
<keyword evidence="4" id="KW-1185">Reference proteome</keyword>
<dbReference type="EMBL" id="MCFH01000083">
    <property type="protein sequence ID" value="ORX41573.1"/>
    <property type="molecule type" value="Genomic_DNA"/>
</dbReference>
<organism evidence="2 4">
    <name type="scientific">Piromyces finnis</name>
    <dbReference type="NCBI Taxonomy" id="1754191"/>
    <lineage>
        <taxon>Eukaryota</taxon>
        <taxon>Fungi</taxon>
        <taxon>Fungi incertae sedis</taxon>
        <taxon>Chytridiomycota</taxon>
        <taxon>Chytridiomycota incertae sedis</taxon>
        <taxon>Neocallimastigomycetes</taxon>
        <taxon>Neocallimastigales</taxon>
        <taxon>Neocallimastigaceae</taxon>
        <taxon>Piromyces</taxon>
    </lineage>
</organism>
<evidence type="ECO:0000313" key="4">
    <source>
        <dbReference type="Proteomes" id="UP000193719"/>
    </source>
</evidence>
<dbReference type="EMBL" id="MCFH01000083">
    <property type="protein sequence ID" value="ORX41597.1"/>
    <property type="molecule type" value="Genomic_DNA"/>
</dbReference>
<protein>
    <submittedName>
        <fullName evidence="2">Uncharacterized protein</fullName>
    </submittedName>
</protein>
<sequence>MNNSTSSEQLTKLVKSNNESSNPRLDYYKRVLASCYSDIVFQTMVNTINFKEVVPLPKNNKMYRFVVKCYNNCSNVVIGAVNDTSDLSLSDLPALSIPMSHYHLNKNNYIQDNFFHKISNNETASTNKFIEHVRLVDERIKYLISNYIKNMDMTSPISNLLTKNKVTYTQNWTYTGIINKSKDAEYINFRYFKDPIKEKFKIGTNVYCGDVYSKEVADLLSKDTFCYIHGNIYPIIKVCYVLVNERMINGVPMVNFTCKAYFVDINISSNSLRSSTERL</sequence>
<proteinExistence type="predicted"/>
<name>A0A1Y1UU77_9FUNG</name>
<feature type="region of interest" description="Disordered" evidence="1">
    <location>
        <begin position="1"/>
        <end position="20"/>
    </location>
</feature>
<comment type="caution">
    <text evidence="2">The sequence shown here is derived from an EMBL/GenBank/DDBJ whole genome shotgun (WGS) entry which is preliminary data.</text>
</comment>
<dbReference type="OrthoDB" id="2167693at2759"/>
<reference evidence="2 4" key="2">
    <citation type="submission" date="2016-08" db="EMBL/GenBank/DDBJ databases">
        <title>Pervasive Adenine N6-methylation of Active Genes in Fungi.</title>
        <authorList>
            <consortium name="DOE Joint Genome Institute"/>
            <person name="Mondo S.J."/>
            <person name="Dannebaum R.O."/>
            <person name="Kuo R.C."/>
            <person name="Labutti K."/>
            <person name="Haridas S."/>
            <person name="Kuo A."/>
            <person name="Salamov A."/>
            <person name="Ahrendt S.R."/>
            <person name="Lipzen A."/>
            <person name="Sullivan W."/>
            <person name="Andreopoulos W.B."/>
            <person name="Clum A."/>
            <person name="Lindquist E."/>
            <person name="Daum C."/>
            <person name="Ramamoorthy G.K."/>
            <person name="Gryganskyi A."/>
            <person name="Culley D."/>
            <person name="Magnuson J.K."/>
            <person name="James T.Y."/>
            <person name="O'Malley M.A."/>
            <person name="Stajich J.E."/>
            <person name="Spatafora J.W."/>
            <person name="Visel A."/>
            <person name="Grigoriev I.V."/>
        </authorList>
    </citation>
    <scope>NUCLEOTIDE SEQUENCE [LARGE SCALE GENOMIC DNA]</scope>
    <source>
        <strain evidence="2">Finn</strain>
        <strain evidence="4">finn</strain>
    </source>
</reference>
<dbReference type="Proteomes" id="UP000193719">
    <property type="component" value="Unassembled WGS sequence"/>
</dbReference>
<gene>
    <name evidence="2" type="ORF">BCR36DRAFT_587910</name>
    <name evidence="3" type="ORF">BCR36DRAFT_587915</name>
</gene>
<accession>A0A1Y1UU77</accession>
<dbReference type="AlphaFoldDB" id="A0A1Y1UU77"/>
<evidence type="ECO:0000256" key="1">
    <source>
        <dbReference type="SAM" id="MobiDB-lite"/>
    </source>
</evidence>
<evidence type="ECO:0000313" key="2">
    <source>
        <dbReference type="EMBL" id="ORX41573.1"/>
    </source>
</evidence>